<comment type="caution">
    <text evidence="1">The sequence shown here is derived from an EMBL/GenBank/DDBJ whole genome shotgun (WGS) entry which is preliminary data.</text>
</comment>
<dbReference type="EMBL" id="CAJVQC010013366">
    <property type="protein sequence ID" value="CAG8647649.1"/>
    <property type="molecule type" value="Genomic_DNA"/>
</dbReference>
<accession>A0ACA9NIU7</accession>
<feature type="non-terminal residue" evidence="1">
    <location>
        <position position="1"/>
    </location>
</feature>
<protein>
    <submittedName>
        <fullName evidence="1">34599_t:CDS:1</fullName>
    </submittedName>
</protein>
<proteinExistence type="predicted"/>
<evidence type="ECO:0000313" key="1">
    <source>
        <dbReference type="EMBL" id="CAG8647649.1"/>
    </source>
</evidence>
<organism evidence="1 2">
    <name type="scientific">Racocetra persica</name>
    <dbReference type="NCBI Taxonomy" id="160502"/>
    <lineage>
        <taxon>Eukaryota</taxon>
        <taxon>Fungi</taxon>
        <taxon>Fungi incertae sedis</taxon>
        <taxon>Mucoromycota</taxon>
        <taxon>Glomeromycotina</taxon>
        <taxon>Glomeromycetes</taxon>
        <taxon>Diversisporales</taxon>
        <taxon>Gigasporaceae</taxon>
        <taxon>Racocetra</taxon>
    </lineage>
</organism>
<name>A0ACA9NIU7_9GLOM</name>
<gene>
    <name evidence="1" type="ORF">RPERSI_LOCUS7742</name>
</gene>
<reference evidence="1" key="1">
    <citation type="submission" date="2021-06" db="EMBL/GenBank/DDBJ databases">
        <authorList>
            <person name="Kallberg Y."/>
            <person name="Tangrot J."/>
            <person name="Rosling A."/>
        </authorList>
    </citation>
    <scope>NUCLEOTIDE SEQUENCE</scope>
    <source>
        <strain evidence="1">MA461A</strain>
    </source>
</reference>
<sequence>VIAKYKKHAPKDGKPSLNTKSTHRKMENPAVTRFRQYLRIKTVQPKPDYESCTQFLLEQAKEIGLKSNVFEYVKGKPIILLTWEGRYPNLPSILLNSHTDVVPVFEEKWSCKPFEACKLDNGDIVARGAQDMKCVGASYLEAIRYLKDQDQQPCRTIHLSYVPDEEIGGEDGMGCFIKSNDFKKLNVGFALDEGIANPNDALRVFYGERTVWWINVTTRGNTGHGSQFIKDTAFSKLNRIINRFMEFRASQEQQMAIGINTDGTKYHIGDVTTVNLTMLKAGIQHNVVPEEATAGFDIRITPKVNFALFKNMIEEFVNSEPDSTIEFVQYNEAISPTPLDENNIWWVVFRDFCKGRNIPIQPEIFPAATDSRYLRGIGIPALGVSYIRNTPILLHDHDERINENLFLEGIEFYKDLINHLANIQES</sequence>
<dbReference type="Proteomes" id="UP000789920">
    <property type="component" value="Unassembled WGS sequence"/>
</dbReference>
<keyword evidence="2" id="KW-1185">Reference proteome</keyword>
<evidence type="ECO:0000313" key="2">
    <source>
        <dbReference type="Proteomes" id="UP000789920"/>
    </source>
</evidence>